<proteinExistence type="predicted"/>
<dbReference type="SUPFAM" id="SSF56112">
    <property type="entry name" value="Protein kinase-like (PK-like)"/>
    <property type="match status" value="1"/>
</dbReference>
<dbReference type="InterPro" id="IPR002575">
    <property type="entry name" value="Aminoglycoside_PTrfase"/>
</dbReference>
<dbReference type="STRING" id="439219.SAMN02910293_02035"/>
<dbReference type="AlphaFoldDB" id="A0A1G6D840"/>
<feature type="transmembrane region" description="Helical" evidence="1">
    <location>
        <begin position="193"/>
        <end position="210"/>
    </location>
</feature>
<accession>A0A1G6D840</accession>
<dbReference type="GO" id="GO:0016740">
    <property type="term" value="F:transferase activity"/>
    <property type="evidence" value="ECO:0007669"/>
    <property type="project" value="UniProtKB-KW"/>
</dbReference>
<reference evidence="3 4" key="1">
    <citation type="submission" date="2016-10" db="EMBL/GenBank/DDBJ databases">
        <authorList>
            <person name="de Groot N.N."/>
        </authorList>
    </citation>
    <scope>NUCLEOTIDE SEQUENCE [LARGE SCALE GENOMIC DNA]</scope>
    <source>
        <strain evidence="3 4">A-4</strain>
    </source>
</reference>
<feature type="transmembrane region" description="Helical" evidence="1">
    <location>
        <begin position="66"/>
        <end position="85"/>
    </location>
</feature>
<feature type="transmembrane region" description="Helical" evidence="1">
    <location>
        <begin position="283"/>
        <end position="300"/>
    </location>
</feature>
<feature type="domain" description="Aminoglycoside phosphotransferase" evidence="2">
    <location>
        <begin position="489"/>
        <end position="528"/>
    </location>
</feature>
<dbReference type="Pfam" id="PF01636">
    <property type="entry name" value="APH"/>
    <property type="match status" value="1"/>
</dbReference>
<sequence length="612" mass="69901">MDKKIFQLSYILRSTAISMLILPIWWVDIQKIPLQPYLTIAALVPIISLILDIPFSVIADKFGLKISYFIGLIIFSVSFLTPLLLSGIASYIVFTILSVLADSLINGVEIAIIKSISGSNFSEYYSKLSQSFYLFTIPLFFISVIAYQFNTLLPLIIQCITIFLSAINLLRIKIMDDSIPEVQIHEGWSLKTTPKYFIILCSIILIYSVFDGAVQFQNRSIQLLLSDNLLILACLFACGNVISSVGLGRRVYNFINDRTTSFKISLITLIFVLSLILLSLNKLVSIIIGYIGISLIKGIYRPIMSELYSNLQPKQKWKASWFSFLSVGSGIILIAINFFFTQLSNQLQLLELLWALLILGTGMIFYVVIWKNERLELSYHDSSSLSNKTTTLIIDLIRSKLNIRQSYPIQYSSYNKVSEIKEIQETTTLPVVKIIDTDDHSLTYQYFSGIKLENLDSDKQHATIINIVELLKTREIEETTTQYPCSCVTLSHEDLHPGNILVSNKQYKVIDWDFSGMGYKITDEISLLFHPKLHLTLNERFKYLTDIAQYHSDICPIKLSVDKNTKFVETYLHNKIKEISNWNSTSKYAKKLKDEYLTLLMEVKKFGNTIDN</sequence>
<feature type="transmembrane region" description="Helical" evidence="1">
    <location>
        <begin position="321"/>
        <end position="340"/>
    </location>
</feature>
<keyword evidence="1" id="KW-1133">Transmembrane helix</keyword>
<evidence type="ECO:0000313" key="4">
    <source>
        <dbReference type="Proteomes" id="UP000182508"/>
    </source>
</evidence>
<feature type="transmembrane region" description="Helical" evidence="1">
    <location>
        <begin position="38"/>
        <end position="59"/>
    </location>
</feature>
<feature type="transmembrane region" description="Helical" evidence="1">
    <location>
        <begin position="132"/>
        <end position="149"/>
    </location>
</feature>
<keyword evidence="3" id="KW-0808">Transferase</keyword>
<feature type="transmembrane region" description="Helical" evidence="1">
    <location>
        <begin position="7"/>
        <end position="26"/>
    </location>
</feature>
<evidence type="ECO:0000256" key="1">
    <source>
        <dbReference type="SAM" id="Phobius"/>
    </source>
</evidence>
<dbReference type="Gene3D" id="1.20.1250.20">
    <property type="entry name" value="MFS general substrate transporter like domains"/>
    <property type="match status" value="1"/>
</dbReference>
<organism evidence="3 4">
    <name type="scientific">Streptococcus henryi</name>
    <dbReference type="NCBI Taxonomy" id="439219"/>
    <lineage>
        <taxon>Bacteria</taxon>
        <taxon>Bacillati</taxon>
        <taxon>Bacillota</taxon>
        <taxon>Bacilli</taxon>
        <taxon>Lactobacillales</taxon>
        <taxon>Streptococcaceae</taxon>
        <taxon>Streptococcus</taxon>
    </lineage>
</organism>
<dbReference type="EMBL" id="FMXP01000033">
    <property type="protein sequence ID" value="SDB41336.1"/>
    <property type="molecule type" value="Genomic_DNA"/>
</dbReference>
<keyword evidence="4" id="KW-1185">Reference proteome</keyword>
<keyword evidence="1" id="KW-0812">Transmembrane</keyword>
<evidence type="ECO:0000313" key="3">
    <source>
        <dbReference type="EMBL" id="SDB41336.1"/>
    </source>
</evidence>
<dbReference type="CDD" id="cd06174">
    <property type="entry name" value="MFS"/>
    <property type="match status" value="1"/>
</dbReference>
<name>A0A1G6D840_9STRE</name>
<feature type="transmembrane region" description="Helical" evidence="1">
    <location>
        <begin position="230"/>
        <end position="248"/>
    </location>
</feature>
<keyword evidence="1" id="KW-0472">Membrane</keyword>
<feature type="transmembrane region" description="Helical" evidence="1">
    <location>
        <begin position="155"/>
        <end position="172"/>
    </location>
</feature>
<evidence type="ECO:0000259" key="2">
    <source>
        <dbReference type="Pfam" id="PF01636"/>
    </source>
</evidence>
<gene>
    <name evidence="3" type="ORF">SAMN02910293_02035</name>
</gene>
<dbReference type="Gene3D" id="3.90.1200.10">
    <property type="match status" value="1"/>
</dbReference>
<feature type="transmembrane region" description="Helical" evidence="1">
    <location>
        <begin position="352"/>
        <end position="370"/>
    </location>
</feature>
<dbReference type="SUPFAM" id="SSF103473">
    <property type="entry name" value="MFS general substrate transporter"/>
    <property type="match status" value="1"/>
</dbReference>
<protein>
    <submittedName>
        <fullName evidence="3">Phosphotransferase enzyme family protein</fullName>
    </submittedName>
</protein>
<dbReference type="Proteomes" id="UP000182508">
    <property type="component" value="Unassembled WGS sequence"/>
</dbReference>
<dbReference type="InterPro" id="IPR036259">
    <property type="entry name" value="MFS_trans_sf"/>
</dbReference>
<feature type="transmembrane region" description="Helical" evidence="1">
    <location>
        <begin position="91"/>
        <end position="112"/>
    </location>
</feature>
<dbReference type="RefSeq" id="WP_074486564.1">
    <property type="nucleotide sequence ID" value="NZ_FMXP01000033.1"/>
</dbReference>
<feature type="transmembrane region" description="Helical" evidence="1">
    <location>
        <begin position="260"/>
        <end position="277"/>
    </location>
</feature>
<dbReference type="InterPro" id="IPR011009">
    <property type="entry name" value="Kinase-like_dom_sf"/>
</dbReference>